<evidence type="ECO:0000256" key="2">
    <source>
        <dbReference type="SAM" id="Phobius"/>
    </source>
</evidence>
<feature type="transmembrane region" description="Helical" evidence="2">
    <location>
        <begin position="30"/>
        <end position="51"/>
    </location>
</feature>
<feature type="transmembrane region" description="Helical" evidence="2">
    <location>
        <begin position="248"/>
        <end position="270"/>
    </location>
</feature>
<dbReference type="AlphaFoldDB" id="A0A9X0BXD9"/>
<dbReference type="RefSeq" id="XP_056790729.1">
    <property type="nucleotide sequence ID" value="XM_056933188.1"/>
</dbReference>
<protein>
    <submittedName>
        <fullName evidence="3">Uncharacterized protein</fullName>
    </submittedName>
</protein>
<keyword evidence="4" id="KW-1185">Reference proteome</keyword>
<evidence type="ECO:0000313" key="4">
    <source>
        <dbReference type="Proteomes" id="UP001148312"/>
    </source>
</evidence>
<comment type="caution">
    <text evidence="3">The sequence shown here is derived from an EMBL/GenBank/DDBJ whole genome shotgun (WGS) entry which is preliminary data.</text>
</comment>
<feature type="transmembrane region" description="Helical" evidence="2">
    <location>
        <begin position="103"/>
        <end position="123"/>
    </location>
</feature>
<feature type="compositionally biased region" description="Polar residues" evidence="1">
    <location>
        <begin position="347"/>
        <end position="357"/>
    </location>
</feature>
<keyword evidence="2" id="KW-0472">Membrane</keyword>
<dbReference type="EMBL" id="JAPWDQ010000004">
    <property type="protein sequence ID" value="KAJ5488696.1"/>
    <property type="molecule type" value="Genomic_DNA"/>
</dbReference>
<reference evidence="3" key="1">
    <citation type="submission" date="2022-12" db="EMBL/GenBank/DDBJ databases">
        <authorList>
            <person name="Petersen C."/>
        </authorList>
    </citation>
    <scope>NUCLEOTIDE SEQUENCE</scope>
    <source>
        <strain evidence="3">IBT 30728</strain>
    </source>
</reference>
<dbReference type="PANTHER" id="PTHR42024:SF1">
    <property type="entry name" value="AMINO ACID PERMEASE_ SLC12A DOMAIN-CONTAINING PROTEIN"/>
    <property type="match status" value="1"/>
</dbReference>
<evidence type="ECO:0000313" key="3">
    <source>
        <dbReference type="EMBL" id="KAJ5488696.1"/>
    </source>
</evidence>
<feature type="transmembrane region" description="Helical" evidence="2">
    <location>
        <begin position="222"/>
        <end position="242"/>
    </location>
</feature>
<feature type="transmembrane region" description="Helical" evidence="2">
    <location>
        <begin position="63"/>
        <end position="82"/>
    </location>
</feature>
<dbReference type="PANTHER" id="PTHR42024">
    <property type="entry name" value="AMINO ACID PERMEASE_ SLC12A DOMAIN-CONTAINING PROTEIN"/>
    <property type="match status" value="1"/>
</dbReference>
<accession>A0A9X0BXD9</accession>
<dbReference type="Proteomes" id="UP001148312">
    <property type="component" value="Unassembled WGS sequence"/>
</dbReference>
<gene>
    <name evidence="3" type="ORF">N7539_003586</name>
</gene>
<evidence type="ECO:0000256" key="1">
    <source>
        <dbReference type="SAM" id="MobiDB-lite"/>
    </source>
</evidence>
<organism evidence="3 4">
    <name type="scientific">Penicillium diatomitis</name>
    <dbReference type="NCBI Taxonomy" id="2819901"/>
    <lineage>
        <taxon>Eukaryota</taxon>
        <taxon>Fungi</taxon>
        <taxon>Dikarya</taxon>
        <taxon>Ascomycota</taxon>
        <taxon>Pezizomycotina</taxon>
        <taxon>Eurotiomycetes</taxon>
        <taxon>Eurotiomycetidae</taxon>
        <taxon>Eurotiales</taxon>
        <taxon>Aspergillaceae</taxon>
        <taxon>Penicillium</taxon>
    </lineage>
</organism>
<keyword evidence="2" id="KW-1133">Transmembrane helix</keyword>
<sequence length="398" mass="44372">MTSHIEEGISSRLPSEPPPLPYSLRTRKKAIVIFWTIFIIDTLGQPLILYWTLWYLTNLSHNLVFSVVTAAIGGVSVFEYFYRLYNLLRKGSRARPLNARSSWLDFFHINFTLVWLILAVELIVGSVPHEPYVRLIAMVLPTVMFYFGIVHLTLDVLRMMGFKAPFRISSTPKGAPMPTALYALIEDVVAVDGGGGQIYRYALRTRYLSSPYFRRMLFEMNCFWSGGSIIFAAVITALVFTLPEPVAFTLGWSLPFAWAGIWTLITIPWVQSDLRREKEAWAQNVGQGGEPCVDQVRAPAARTRFASVQEAIPSILPWSRNKEIPPSVPPAAPCDIERLPPKPASLPDSTPAATLENQPLGPESPSQIEGDESTQHPMTSADERGTAVGHPTLSSEKN</sequence>
<keyword evidence="2" id="KW-0812">Transmembrane</keyword>
<reference evidence="3" key="2">
    <citation type="journal article" date="2023" name="IMA Fungus">
        <title>Comparative genomic study of the Penicillium genus elucidates a diverse pangenome and 15 lateral gene transfer events.</title>
        <authorList>
            <person name="Petersen C."/>
            <person name="Sorensen T."/>
            <person name="Nielsen M.R."/>
            <person name="Sondergaard T.E."/>
            <person name="Sorensen J.L."/>
            <person name="Fitzpatrick D.A."/>
            <person name="Frisvad J.C."/>
            <person name="Nielsen K.L."/>
        </authorList>
    </citation>
    <scope>NUCLEOTIDE SEQUENCE</scope>
    <source>
        <strain evidence="3">IBT 30728</strain>
    </source>
</reference>
<name>A0A9X0BXD9_9EURO</name>
<feature type="transmembrane region" description="Helical" evidence="2">
    <location>
        <begin position="135"/>
        <end position="157"/>
    </location>
</feature>
<feature type="region of interest" description="Disordered" evidence="1">
    <location>
        <begin position="319"/>
        <end position="398"/>
    </location>
</feature>
<dbReference type="GeneID" id="81623437"/>
<proteinExistence type="predicted"/>